<gene>
    <name evidence="3" type="ORF">DSM104443_02590</name>
</gene>
<evidence type="ECO:0000313" key="3">
    <source>
        <dbReference type="EMBL" id="QJR11512.1"/>
    </source>
</evidence>
<proteinExistence type="predicted"/>
<reference evidence="3 4" key="1">
    <citation type="submission" date="2020-04" db="EMBL/GenBank/DDBJ databases">
        <title>Usitatibacter rugosus gen. nov., sp. nov. and Usitatibacter palustris sp. nov., novel members of Usitatibacteraceae fam. nov. within the order Nitrosomonadales isolated from soil.</title>
        <authorList>
            <person name="Huber K.J."/>
            <person name="Neumann-Schaal M."/>
            <person name="Geppert A."/>
            <person name="Luckner M."/>
            <person name="Wanner G."/>
            <person name="Overmann J."/>
        </authorList>
    </citation>
    <scope>NUCLEOTIDE SEQUENCE [LARGE SCALE GENOMIC DNA]</scope>
    <source>
        <strain evidence="3 4">0125_3</strain>
    </source>
</reference>
<keyword evidence="2" id="KW-0732">Signal</keyword>
<sequence length="178" mass="19582">MLRVAAAALLLLASPAAHSGEGCKALDGTYRNESEGSTKRKEFLDEFVRMRDGGRDPKLFRRDGTGKSAVIKHFAATATLANDGKVLQISYHDAGGMFLARHPADYPYEWQCKGSRFEWEHTGLSGLGDNVSEMHTLVTLTRLDSGDLQMVEERTDSRKKGAPSRTEILFRGVPTPAK</sequence>
<dbReference type="EMBL" id="CP053069">
    <property type="protein sequence ID" value="QJR11512.1"/>
    <property type="molecule type" value="Genomic_DNA"/>
</dbReference>
<evidence type="ECO:0000256" key="1">
    <source>
        <dbReference type="SAM" id="MobiDB-lite"/>
    </source>
</evidence>
<dbReference type="KEGG" id="uru:DSM104443_02590"/>
<keyword evidence="4" id="KW-1185">Reference proteome</keyword>
<feature type="region of interest" description="Disordered" evidence="1">
    <location>
        <begin position="153"/>
        <end position="178"/>
    </location>
</feature>
<evidence type="ECO:0000256" key="2">
    <source>
        <dbReference type="SAM" id="SignalP"/>
    </source>
</evidence>
<dbReference type="AlphaFoldDB" id="A0A6M4GWZ4"/>
<feature type="chain" id="PRO_5026797907" evidence="2">
    <location>
        <begin position="20"/>
        <end position="178"/>
    </location>
</feature>
<dbReference type="Proteomes" id="UP000501534">
    <property type="component" value="Chromosome"/>
</dbReference>
<feature type="signal peptide" evidence="2">
    <location>
        <begin position="1"/>
        <end position="19"/>
    </location>
</feature>
<evidence type="ECO:0000313" key="4">
    <source>
        <dbReference type="Proteomes" id="UP000501534"/>
    </source>
</evidence>
<name>A0A6M4GWZ4_9PROT</name>
<accession>A0A6M4GWZ4</accession>
<dbReference type="RefSeq" id="WP_171092920.1">
    <property type="nucleotide sequence ID" value="NZ_CP053069.1"/>
</dbReference>
<organism evidence="3 4">
    <name type="scientific">Usitatibacter rugosus</name>
    <dbReference type="NCBI Taxonomy" id="2732067"/>
    <lineage>
        <taxon>Bacteria</taxon>
        <taxon>Pseudomonadati</taxon>
        <taxon>Pseudomonadota</taxon>
        <taxon>Betaproteobacteria</taxon>
        <taxon>Nitrosomonadales</taxon>
        <taxon>Usitatibacteraceae</taxon>
        <taxon>Usitatibacter</taxon>
    </lineage>
</organism>
<protein>
    <submittedName>
        <fullName evidence="3">Uncharacterized protein</fullName>
    </submittedName>
</protein>